<proteinExistence type="predicted"/>
<reference evidence="2" key="2">
    <citation type="submission" date="2020-05" db="UniProtKB">
        <authorList>
            <consortium name="EnsemblMetazoa"/>
        </authorList>
    </citation>
    <scope>IDENTIFICATION</scope>
    <source>
        <strain evidence="2">MINIMUS1</strain>
    </source>
</reference>
<accession>A0A182W5U5</accession>
<dbReference type="VEuPathDB" id="VectorBase:AMIN005711"/>
<protein>
    <submittedName>
        <fullName evidence="2">Reverse transcriptase domain-containing protein</fullName>
    </submittedName>
</protein>
<dbReference type="AlphaFoldDB" id="A0A182W5U5"/>
<dbReference type="GO" id="GO:0071897">
    <property type="term" value="P:DNA biosynthetic process"/>
    <property type="evidence" value="ECO:0007669"/>
    <property type="project" value="UniProtKB-ARBA"/>
</dbReference>
<evidence type="ECO:0000259" key="1">
    <source>
        <dbReference type="Pfam" id="PF00078"/>
    </source>
</evidence>
<dbReference type="InterPro" id="IPR000477">
    <property type="entry name" value="RT_dom"/>
</dbReference>
<dbReference type="InterPro" id="IPR043502">
    <property type="entry name" value="DNA/RNA_pol_sf"/>
</dbReference>
<name>A0A182W5U5_9DIPT</name>
<organism evidence="2 3">
    <name type="scientific">Anopheles minimus</name>
    <dbReference type="NCBI Taxonomy" id="112268"/>
    <lineage>
        <taxon>Eukaryota</taxon>
        <taxon>Metazoa</taxon>
        <taxon>Ecdysozoa</taxon>
        <taxon>Arthropoda</taxon>
        <taxon>Hexapoda</taxon>
        <taxon>Insecta</taxon>
        <taxon>Pterygota</taxon>
        <taxon>Neoptera</taxon>
        <taxon>Endopterygota</taxon>
        <taxon>Diptera</taxon>
        <taxon>Nematocera</taxon>
        <taxon>Culicoidea</taxon>
        <taxon>Culicidae</taxon>
        <taxon>Anophelinae</taxon>
        <taxon>Anopheles</taxon>
    </lineage>
</organism>
<dbReference type="STRING" id="112268.A0A182W5U5"/>
<dbReference type="Proteomes" id="UP000075920">
    <property type="component" value="Unassembled WGS sequence"/>
</dbReference>
<dbReference type="Pfam" id="PF00078">
    <property type="entry name" value="RVT_1"/>
    <property type="match status" value="1"/>
</dbReference>
<keyword evidence="3" id="KW-1185">Reference proteome</keyword>
<feature type="domain" description="Reverse transcriptase" evidence="1">
    <location>
        <begin position="32"/>
        <end position="86"/>
    </location>
</feature>
<dbReference type="SUPFAM" id="SSF56672">
    <property type="entry name" value="DNA/RNA polymerases"/>
    <property type="match status" value="1"/>
</dbReference>
<evidence type="ECO:0000313" key="2">
    <source>
        <dbReference type="EnsemblMetazoa" id="AMIN005711-PA"/>
    </source>
</evidence>
<dbReference type="EnsemblMetazoa" id="AMIN005711-RA">
    <property type="protein sequence ID" value="AMIN005711-PA"/>
    <property type="gene ID" value="AMIN005711"/>
</dbReference>
<dbReference type="PANTHER" id="PTHR19446">
    <property type="entry name" value="REVERSE TRANSCRIPTASES"/>
    <property type="match status" value="1"/>
</dbReference>
<sequence length="124" mass="14091">MAAFPAVFRRTFQHYIDAGIFPEEWKRQRLDPSSYRPICLLSVLDKVLERLIQRRLKAHLESTGGFADGEYGFRKGRSTMDAITRLDGDWTDYETDEGIVSRSVSASVPRNGKRVQRGGANVLN</sequence>
<reference evidence="3" key="1">
    <citation type="submission" date="2013-03" db="EMBL/GenBank/DDBJ databases">
        <title>The Genome Sequence of Anopheles minimus MINIMUS1.</title>
        <authorList>
            <consortium name="The Broad Institute Genomics Platform"/>
            <person name="Neafsey D.E."/>
            <person name="Walton C."/>
            <person name="Walker B."/>
            <person name="Young S.K."/>
            <person name="Zeng Q."/>
            <person name="Gargeya S."/>
            <person name="Fitzgerald M."/>
            <person name="Haas B."/>
            <person name="Abouelleil A."/>
            <person name="Allen A.W."/>
            <person name="Alvarado L."/>
            <person name="Arachchi H.M."/>
            <person name="Berlin A.M."/>
            <person name="Chapman S.B."/>
            <person name="Gainer-Dewar J."/>
            <person name="Goldberg J."/>
            <person name="Griggs A."/>
            <person name="Gujja S."/>
            <person name="Hansen M."/>
            <person name="Howarth C."/>
            <person name="Imamovic A."/>
            <person name="Ireland A."/>
            <person name="Larimer J."/>
            <person name="McCowan C."/>
            <person name="Murphy C."/>
            <person name="Pearson M."/>
            <person name="Poon T.W."/>
            <person name="Priest M."/>
            <person name="Roberts A."/>
            <person name="Saif S."/>
            <person name="Shea T."/>
            <person name="Sisk P."/>
            <person name="Sykes S."/>
            <person name="Wortman J."/>
            <person name="Nusbaum C."/>
            <person name="Birren B."/>
        </authorList>
    </citation>
    <scope>NUCLEOTIDE SEQUENCE [LARGE SCALE GENOMIC DNA]</scope>
    <source>
        <strain evidence="3">MINIMUS1</strain>
    </source>
</reference>
<evidence type="ECO:0000313" key="3">
    <source>
        <dbReference type="Proteomes" id="UP000075920"/>
    </source>
</evidence>